<dbReference type="GO" id="GO:0030177">
    <property type="term" value="P:positive regulation of Wnt signaling pathway"/>
    <property type="evidence" value="ECO:0007669"/>
    <property type="project" value="TreeGrafter"/>
</dbReference>
<dbReference type="EC" id="3.4.19.12" evidence="3"/>
<evidence type="ECO:0000256" key="13">
    <source>
        <dbReference type="SAM" id="MobiDB-lite"/>
    </source>
</evidence>
<dbReference type="EMBL" id="LR899566">
    <property type="protein sequence ID" value="CAD7240658.1"/>
    <property type="molecule type" value="Genomic_DNA"/>
</dbReference>
<dbReference type="GO" id="GO:0005737">
    <property type="term" value="C:cytoplasm"/>
    <property type="evidence" value="ECO:0007669"/>
    <property type="project" value="TreeGrafter"/>
</dbReference>
<dbReference type="EMBL" id="CAJPEV010000049">
    <property type="protein sequence ID" value="CAG0879618.1"/>
    <property type="molecule type" value="Genomic_DNA"/>
</dbReference>
<evidence type="ECO:0000256" key="6">
    <source>
        <dbReference type="ARBA" id="ARBA00022737"/>
    </source>
</evidence>
<dbReference type="PROSITE" id="PS50199">
    <property type="entry name" value="ZF_RANBP2_2"/>
    <property type="match status" value="1"/>
</dbReference>
<keyword evidence="5" id="KW-0479">Metal-binding</keyword>
<feature type="domain" description="RanBP2-type" evidence="14">
    <location>
        <begin position="90"/>
        <end position="119"/>
    </location>
</feature>
<evidence type="ECO:0000256" key="12">
    <source>
        <dbReference type="PROSITE-ProRule" id="PRU00322"/>
    </source>
</evidence>
<evidence type="ECO:0000256" key="10">
    <source>
        <dbReference type="ARBA" id="ARBA00022807"/>
    </source>
</evidence>
<dbReference type="GO" id="GO:0005634">
    <property type="term" value="C:nucleus"/>
    <property type="evidence" value="ECO:0007669"/>
    <property type="project" value="TreeGrafter"/>
</dbReference>
<dbReference type="GO" id="GO:0035523">
    <property type="term" value="P:protein K29-linked deubiquitination"/>
    <property type="evidence" value="ECO:0007669"/>
    <property type="project" value="TreeGrafter"/>
</dbReference>
<dbReference type="InterPro" id="IPR041294">
    <property type="entry name" value="AnkUBD"/>
</dbReference>
<keyword evidence="10" id="KW-0788">Thiol protease</keyword>
<evidence type="ECO:0000313" key="17">
    <source>
        <dbReference type="Proteomes" id="UP000677054"/>
    </source>
</evidence>
<dbReference type="PANTHER" id="PTHR13367:SF28">
    <property type="entry name" value="UBIQUITIN THIOESTERASE ZRANB1"/>
    <property type="match status" value="1"/>
</dbReference>
<dbReference type="Proteomes" id="UP000677054">
    <property type="component" value="Unassembled WGS sequence"/>
</dbReference>
<feature type="compositionally biased region" description="Polar residues" evidence="13">
    <location>
        <begin position="120"/>
        <end position="132"/>
    </location>
</feature>
<dbReference type="InterPro" id="IPR049768">
    <property type="entry name" value="ZRANB1_OTU"/>
</dbReference>
<proteinExistence type="inferred from homology"/>
<dbReference type="Gene3D" id="4.10.1060.10">
    <property type="entry name" value="Zinc finger, RanBP2-type"/>
    <property type="match status" value="1"/>
</dbReference>
<comment type="catalytic activity">
    <reaction evidence="1">
        <text>Thiol-dependent hydrolysis of ester, thioester, amide, peptide and isopeptide bonds formed by the C-terminal Gly of ubiquitin (a 76-residue protein attached to proteins as an intracellular targeting signal).</text>
        <dbReference type="EC" id="3.4.19.12"/>
    </reaction>
</comment>
<evidence type="ECO:0000256" key="11">
    <source>
        <dbReference type="ARBA" id="ARBA00022833"/>
    </source>
</evidence>
<reference evidence="16" key="1">
    <citation type="submission" date="2020-11" db="EMBL/GenBank/DDBJ databases">
        <authorList>
            <person name="Tran Van P."/>
        </authorList>
    </citation>
    <scope>NUCLEOTIDE SEQUENCE</scope>
</reference>
<dbReference type="PROSITE" id="PS50802">
    <property type="entry name" value="OTU"/>
    <property type="match status" value="1"/>
</dbReference>
<feature type="domain" description="OTU" evidence="15">
    <location>
        <begin position="375"/>
        <end position="533"/>
    </location>
</feature>
<dbReference type="GO" id="GO:0004843">
    <property type="term" value="F:cysteine-type deubiquitinase activity"/>
    <property type="evidence" value="ECO:0007669"/>
    <property type="project" value="UniProtKB-EC"/>
</dbReference>
<evidence type="ECO:0000256" key="7">
    <source>
        <dbReference type="ARBA" id="ARBA00022771"/>
    </source>
</evidence>
<dbReference type="Gene3D" id="1.25.40.560">
    <property type="match status" value="1"/>
</dbReference>
<keyword evidence="4" id="KW-0645">Protease</keyword>
<dbReference type="AlphaFoldDB" id="A0A7R8X4J5"/>
<dbReference type="PANTHER" id="PTHR13367">
    <property type="entry name" value="UBIQUITIN THIOESTERASE"/>
    <property type="match status" value="1"/>
</dbReference>
<accession>A0A7R8X4J5</accession>
<evidence type="ECO:0000256" key="3">
    <source>
        <dbReference type="ARBA" id="ARBA00012759"/>
    </source>
</evidence>
<evidence type="ECO:0000256" key="5">
    <source>
        <dbReference type="ARBA" id="ARBA00022723"/>
    </source>
</evidence>
<keyword evidence="6" id="KW-0677">Repeat</keyword>
<name>A0A7R8X4J5_9CRUS</name>
<dbReference type="GO" id="GO:0016477">
    <property type="term" value="P:cell migration"/>
    <property type="evidence" value="ECO:0007669"/>
    <property type="project" value="TreeGrafter"/>
</dbReference>
<dbReference type="GO" id="GO:0008270">
    <property type="term" value="F:zinc ion binding"/>
    <property type="evidence" value="ECO:0007669"/>
    <property type="project" value="UniProtKB-KW"/>
</dbReference>
<gene>
    <name evidence="16" type="ORF">DSTB1V02_LOCUS676</name>
</gene>
<protein>
    <recommendedName>
        <fullName evidence="3">ubiquitinyl hydrolase 1</fullName>
        <ecNumber evidence="3">3.4.19.12</ecNumber>
    </recommendedName>
</protein>
<dbReference type="InterPro" id="IPR003323">
    <property type="entry name" value="OTU_dom"/>
</dbReference>
<dbReference type="InterPro" id="IPR051346">
    <property type="entry name" value="OTU_Deubiquitinase"/>
</dbReference>
<keyword evidence="11" id="KW-0862">Zinc</keyword>
<comment type="similarity">
    <text evidence="2">Belongs to the peptidase C64 family.</text>
</comment>
<evidence type="ECO:0000259" key="15">
    <source>
        <dbReference type="PROSITE" id="PS50802"/>
    </source>
</evidence>
<keyword evidence="17" id="KW-1185">Reference proteome</keyword>
<dbReference type="Pfam" id="PF18418">
    <property type="entry name" value="AnkUBD"/>
    <property type="match status" value="1"/>
</dbReference>
<dbReference type="InterPro" id="IPR001876">
    <property type="entry name" value="Znf_RanBP2"/>
</dbReference>
<feature type="compositionally biased region" description="Polar residues" evidence="13">
    <location>
        <begin position="141"/>
        <end position="150"/>
    </location>
</feature>
<dbReference type="OrthoDB" id="6275030at2759"/>
<dbReference type="GO" id="GO:0070530">
    <property type="term" value="F:K63-linked polyubiquitin modification-dependent protein binding"/>
    <property type="evidence" value="ECO:0007669"/>
    <property type="project" value="TreeGrafter"/>
</dbReference>
<dbReference type="GO" id="GO:1990168">
    <property type="term" value="P:protein K33-linked deubiquitination"/>
    <property type="evidence" value="ECO:0007669"/>
    <property type="project" value="TreeGrafter"/>
</dbReference>
<dbReference type="CDD" id="cd22767">
    <property type="entry name" value="OTU_ZRANB1"/>
    <property type="match status" value="1"/>
</dbReference>
<dbReference type="GO" id="GO:0071947">
    <property type="term" value="P:protein deubiquitination involved in ubiquitin-dependent protein catabolic process"/>
    <property type="evidence" value="ECO:0007669"/>
    <property type="project" value="TreeGrafter"/>
</dbReference>
<dbReference type="PROSITE" id="PS01358">
    <property type="entry name" value="ZF_RANBP2_1"/>
    <property type="match status" value="1"/>
</dbReference>
<keyword evidence="8" id="KW-0833">Ubl conjugation pathway</keyword>
<dbReference type="GO" id="GO:0007010">
    <property type="term" value="P:cytoskeleton organization"/>
    <property type="evidence" value="ECO:0007669"/>
    <property type="project" value="TreeGrafter"/>
</dbReference>
<evidence type="ECO:0000256" key="9">
    <source>
        <dbReference type="ARBA" id="ARBA00022801"/>
    </source>
</evidence>
<evidence type="ECO:0000256" key="2">
    <source>
        <dbReference type="ARBA" id="ARBA00005865"/>
    </source>
</evidence>
<evidence type="ECO:0000256" key="8">
    <source>
        <dbReference type="ARBA" id="ARBA00022786"/>
    </source>
</evidence>
<dbReference type="Pfam" id="PF02338">
    <property type="entry name" value="OTU"/>
    <property type="match status" value="1"/>
</dbReference>
<dbReference type="SMART" id="SM00547">
    <property type="entry name" value="ZnF_RBZ"/>
    <property type="match status" value="1"/>
</dbReference>
<evidence type="ECO:0000313" key="16">
    <source>
        <dbReference type="EMBL" id="CAD7240658.1"/>
    </source>
</evidence>
<sequence>MNEEEQKWESALIKSDGLTTDIYQLSNKISKLTTAAADSRNGRDLAHSILASENINRSSSPVEPLCHTVRPKYSASATNDDKVTHHPSYCTKKWTCIACTYENWPKATKCVLCFVPRPPTTQGNRATSSPSREGNFEEETNQNSTVESSGSQGGSKKVLRAPAIHDNENIIGASAFPLSSNNYENEQRLRLARRRRREVDWRWLNACVGVVEGSWAPVEAYLAAGGNPTRQLSASDVALLNRPSAFDVGHTLVHLAIRFKREDLLTSLLSQIEGNSSGLKRMPSYVAPDLARDIRRHVVSALRHRKSNFPCYYFSEISTFSLPSDLETFPSPVQEQLWNELLDRDALGQLESASSDMESPVINWCPELVQGGCRLYALWNRSAGDCLLDSALQACWGVCDRDNTLRRALAESLSEASSVFYPRWQEYESMQASLMGFSLTARQLAADWAIMLNIASQPGTPLEQIHIFVLTHILRRPIIVYGVKYVKSFRGEALGLARFEGVYLPLLWEPSFCCKSPITLGYTRGHFSALVPTSQEDGTCLDYSVPLVSSDGKLLPVHYITHAELGEEERMLRQWLDVCVLDGGIAVARQSFPRQHLLVAQMLDEWLNHYRKLSHVCKAPVSVGHLPSPSNLYLSDSDSADE</sequence>
<evidence type="ECO:0000259" key="14">
    <source>
        <dbReference type="PROSITE" id="PS50199"/>
    </source>
</evidence>
<organism evidence="16">
    <name type="scientific">Darwinula stevensoni</name>
    <dbReference type="NCBI Taxonomy" id="69355"/>
    <lineage>
        <taxon>Eukaryota</taxon>
        <taxon>Metazoa</taxon>
        <taxon>Ecdysozoa</taxon>
        <taxon>Arthropoda</taxon>
        <taxon>Crustacea</taxon>
        <taxon>Oligostraca</taxon>
        <taxon>Ostracoda</taxon>
        <taxon>Podocopa</taxon>
        <taxon>Podocopida</taxon>
        <taxon>Darwinulocopina</taxon>
        <taxon>Darwinuloidea</taxon>
        <taxon>Darwinulidae</taxon>
        <taxon>Darwinula</taxon>
    </lineage>
</organism>
<evidence type="ECO:0000256" key="4">
    <source>
        <dbReference type="ARBA" id="ARBA00022670"/>
    </source>
</evidence>
<keyword evidence="9" id="KW-0378">Hydrolase</keyword>
<evidence type="ECO:0000256" key="1">
    <source>
        <dbReference type="ARBA" id="ARBA00000707"/>
    </source>
</evidence>
<feature type="region of interest" description="Disordered" evidence="13">
    <location>
        <begin position="120"/>
        <end position="157"/>
    </location>
</feature>
<keyword evidence="7 12" id="KW-0863">Zinc-finger</keyword>